<organism evidence="2 3">
    <name type="scientific">Rotaria socialis</name>
    <dbReference type="NCBI Taxonomy" id="392032"/>
    <lineage>
        <taxon>Eukaryota</taxon>
        <taxon>Metazoa</taxon>
        <taxon>Spiralia</taxon>
        <taxon>Gnathifera</taxon>
        <taxon>Rotifera</taxon>
        <taxon>Eurotatoria</taxon>
        <taxon>Bdelloidea</taxon>
        <taxon>Philodinida</taxon>
        <taxon>Philodinidae</taxon>
        <taxon>Rotaria</taxon>
    </lineage>
</organism>
<protein>
    <submittedName>
        <fullName evidence="2">Uncharacterized protein</fullName>
    </submittedName>
</protein>
<feature type="non-terminal residue" evidence="2">
    <location>
        <position position="1"/>
    </location>
</feature>
<evidence type="ECO:0000256" key="1">
    <source>
        <dbReference type="SAM" id="MobiDB-lite"/>
    </source>
</evidence>
<gene>
    <name evidence="2" type="ORF">UJA718_LOCUS47388</name>
</gene>
<dbReference type="EMBL" id="CAJOBP010089614">
    <property type="protein sequence ID" value="CAF4942497.1"/>
    <property type="molecule type" value="Genomic_DNA"/>
</dbReference>
<evidence type="ECO:0000313" key="2">
    <source>
        <dbReference type="EMBL" id="CAF4942497.1"/>
    </source>
</evidence>
<dbReference type="Proteomes" id="UP000663873">
    <property type="component" value="Unassembled WGS sequence"/>
</dbReference>
<comment type="caution">
    <text evidence="2">The sequence shown here is derived from an EMBL/GenBank/DDBJ whole genome shotgun (WGS) entry which is preliminary data.</text>
</comment>
<feature type="region of interest" description="Disordered" evidence="1">
    <location>
        <begin position="1"/>
        <end position="25"/>
    </location>
</feature>
<keyword evidence="3" id="KW-1185">Reference proteome</keyword>
<name>A0A821XK51_9BILA</name>
<evidence type="ECO:0000313" key="3">
    <source>
        <dbReference type="Proteomes" id="UP000663873"/>
    </source>
</evidence>
<proteinExistence type="predicted"/>
<dbReference type="AlphaFoldDB" id="A0A821XK51"/>
<accession>A0A821XK51</accession>
<reference evidence="2" key="1">
    <citation type="submission" date="2021-02" db="EMBL/GenBank/DDBJ databases">
        <authorList>
            <person name="Nowell W R."/>
        </authorList>
    </citation>
    <scope>NUCLEOTIDE SEQUENCE</scope>
</reference>
<sequence length="25" mass="2617">RSPSPDATTIPAQSASCIERTNSRA</sequence>